<dbReference type="OrthoDB" id="5374328at2759"/>
<protein>
    <recommendedName>
        <fullName evidence="4">Hap4 transcription factor heteromerisation domain-containing protein</fullName>
    </recommendedName>
</protein>
<dbReference type="EMBL" id="LAVV01001410">
    <property type="protein sequence ID" value="KNZ63568.1"/>
    <property type="molecule type" value="Genomic_DNA"/>
</dbReference>
<proteinExistence type="predicted"/>
<feature type="region of interest" description="Disordered" evidence="1">
    <location>
        <begin position="1"/>
        <end position="88"/>
    </location>
</feature>
<organism evidence="2 3">
    <name type="scientific">Puccinia sorghi</name>
    <dbReference type="NCBI Taxonomy" id="27349"/>
    <lineage>
        <taxon>Eukaryota</taxon>
        <taxon>Fungi</taxon>
        <taxon>Dikarya</taxon>
        <taxon>Basidiomycota</taxon>
        <taxon>Pucciniomycotina</taxon>
        <taxon>Pucciniomycetes</taxon>
        <taxon>Pucciniales</taxon>
        <taxon>Pucciniaceae</taxon>
        <taxon>Puccinia</taxon>
    </lineage>
</organism>
<reference evidence="2 3" key="1">
    <citation type="submission" date="2015-08" db="EMBL/GenBank/DDBJ databases">
        <title>Next Generation Sequencing and Analysis of the Genome of Puccinia sorghi L Schw, the Causal Agent of Maize Common Rust.</title>
        <authorList>
            <person name="Rochi L."/>
            <person name="Burguener G."/>
            <person name="Darino M."/>
            <person name="Turjanski A."/>
            <person name="Kreff E."/>
            <person name="Dieguez M.J."/>
            <person name="Sacco F."/>
        </authorList>
    </citation>
    <scope>NUCLEOTIDE SEQUENCE [LARGE SCALE GENOMIC DNA]</scope>
    <source>
        <strain evidence="2 3">RO10H11247</strain>
    </source>
</reference>
<feature type="region of interest" description="Disordered" evidence="1">
    <location>
        <begin position="593"/>
        <end position="654"/>
    </location>
</feature>
<gene>
    <name evidence="2" type="ORF">VP01_1126g3</name>
</gene>
<dbReference type="STRING" id="27349.A0A0L6VS78"/>
<sequence length="672" mass="73371">MSKSTQTNKLVAASSVTASNHLPTTNQQPPLILPHVSPNPGSSKDVAGVRSFVTQTWTIPDRPKPGRKPKQIRSVSGVNNQKPCPASKQQVNQSQQGTLHIDCPIVSDPVQSNPPLITQLEPAKKTKDLDIITSPGVLQQAYINSLEAKIQSLQSQESEQVNYYKTLASQSTAKIDKIQSDNNVLQSQITILRGEVLRLRKRISQLNKKPTIETQQQPIVVEDDCPPKEAKVRKQVSHLDADSPCFLERTGPSLKKPRRPSLHDHINEPPPPAVTVPARFDPPQVPSKFSSPGNTATAIPGSNNISHKRVPDFTSSDIYCGLCTSELDCVCRQVGLKPPLQTASLPVKDLGNNPLAVPIRRRAQPSSSSVWRIVSAHDSVTPLTASSKMMESVPTRECSGNPKDCPACCDDPLFLMMVRFGQAFCTALIQATATQESGSRSEGTAGSPVGVGSTTTRKMQRSDPIVDAYMSIPCCGDPELCGSQNCFYNAPSPSVVENEMKVPCSEAWRQLKAHPNIGLANLQLLADVVARKSTPNLSSSSCEPNSSSLHHHQSQSHERDSNSSWPTSHSMLENEDSIFSPHVTLSTVFENTHSDFDEDSPHHYGQGENPTSRASCQSSKDSPKDEHQLPIHPHQQHHSMSSDTHPSSSNKKVKFVEKQSLEQALRMLDRAI</sequence>
<evidence type="ECO:0008006" key="4">
    <source>
        <dbReference type="Google" id="ProtNLM"/>
    </source>
</evidence>
<accession>A0A0L6VS78</accession>
<feature type="compositionally biased region" description="Polar residues" evidence="1">
    <location>
        <begin position="1"/>
        <end position="29"/>
    </location>
</feature>
<evidence type="ECO:0000256" key="1">
    <source>
        <dbReference type="SAM" id="MobiDB-lite"/>
    </source>
</evidence>
<feature type="region of interest" description="Disordered" evidence="1">
    <location>
        <begin position="436"/>
        <end position="458"/>
    </location>
</feature>
<feature type="compositionally biased region" description="Polar residues" evidence="1">
    <location>
        <begin position="73"/>
        <end position="88"/>
    </location>
</feature>
<feature type="compositionally biased region" description="Polar residues" evidence="1">
    <location>
        <begin position="608"/>
        <end position="620"/>
    </location>
</feature>
<dbReference type="Proteomes" id="UP000037035">
    <property type="component" value="Unassembled WGS sequence"/>
</dbReference>
<feature type="compositionally biased region" description="Basic and acidic residues" evidence="1">
    <location>
        <begin position="593"/>
        <end position="602"/>
    </location>
</feature>
<feature type="region of interest" description="Disordered" evidence="1">
    <location>
        <begin position="534"/>
        <end position="571"/>
    </location>
</feature>
<keyword evidence="3" id="KW-1185">Reference proteome</keyword>
<dbReference type="AlphaFoldDB" id="A0A0L6VS78"/>
<feature type="compositionally biased region" description="Polar residues" evidence="1">
    <location>
        <begin position="562"/>
        <end position="571"/>
    </location>
</feature>
<feature type="compositionally biased region" description="Low complexity" evidence="1">
    <location>
        <begin position="630"/>
        <end position="649"/>
    </location>
</feature>
<feature type="compositionally biased region" description="Low complexity" evidence="1">
    <location>
        <begin position="535"/>
        <end position="548"/>
    </location>
</feature>
<feature type="region of interest" description="Disordered" evidence="1">
    <location>
        <begin position="246"/>
        <end position="271"/>
    </location>
</feature>
<evidence type="ECO:0000313" key="3">
    <source>
        <dbReference type="Proteomes" id="UP000037035"/>
    </source>
</evidence>
<evidence type="ECO:0000313" key="2">
    <source>
        <dbReference type="EMBL" id="KNZ63568.1"/>
    </source>
</evidence>
<dbReference type="VEuPathDB" id="FungiDB:VP01_1126g3"/>
<comment type="caution">
    <text evidence="2">The sequence shown here is derived from an EMBL/GenBank/DDBJ whole genome shotgun (WGS) entry which is preliminary data.</text>
</comment>
<name>A0A0L6VS78_9BASI</name>